<reference evidence="6 7" key="1">
    <citation type="submission" date="2023-05" db="EMBL/GenBank/DDBJ databases">
        <title>A 100% complete, gapless, phased diploid assembly of the Scenedesmus obliquus UTEX 3031 genome.</title>
        <authorList>
            <person name="Biondi T.C."/>
            <person name="Hanschen E.R."/>
            <person name="Kwon T."/>
            <person name="Eng W."/>
            <person name="Kruse C.P.S."/>
            <person name="Koehler S.I."/>
            <person name="Kunde Y."/>
            <person name="Gleasner C.D."/>
            <person name="You Mak K.T."/>
            <person name="Polle J."/>
            <person name="Hovde B.T."/>
            <person name="Starkenburg S.R."/>
        </authorList>
    </citation>
    <scope>NUCLEOTIDE SEQUENCE [LARGE SCALE GENOMIC DNA]</scope>
    <source>
        <strain evidence="6 7">DOE0152z</strain>
    </source>
</reference>
<evidence type="ECO:0000313" key="7">
    <source>
        <dbReference type="Proteomes" id="UP001244341"/>
    </source>
</evidence>
<evidence type="ECO:0000256" key="4">
    <source>
        <dbReference type="ARBA" id="ARBA00023002"/>
    </source>
</evidence>
<evidence type="ECO:0008006" key="8">
    <source>
        <dbReference type="Google" id="ProtNLM"/>
    </source>
</evidence>
<name>A0ABY8TKU0_TETOB</name>
<evidence type="ECO:0000256" key="2">
    <source>
        <dbReference type="ARBA" id="ARBA00006787"/>
    </source>
</evidence>
<dbReference type="Pfam" id="PF03055">
    <property type="entry name" value="RPE65"/>
    <property type="match status" value="1"/>
</dbReference>
<evidence type="ECO:0000256" key="3">
    <source>
        <dbReference type="ARBA" id="ARBA00022723"/>
    </source>
</evidence>
<dbReference type="InterPro" id="IPR004294">
    <property type="entry name" value="Carotenoid_Oase"/>
</dbReference>
<proteinExistence type="inferred from homology"/>
<keyword evidence="5" id="KW-0408">Iron</keyword>
<dbReference type="PANTHER" id="PTHR10543:SF24">
    <property type="entry name" value="CAROTENOID ISOMEROOXYGENASE"/>
    <property type="match status" value="1"/>
</dbReference>
<accession>A0ABY8TKU0</accession>
<dbReference type="Proteomes" id="UP001244341">
    <property type="component" value="Chromosome 1b"/>
</dbReference>
<dbReference type="PANTHER" id="PTHR10543">
    <property type="entry name" value="BETA-CAROTENE DIOXYGENASE"/>
    <property type="match status" value="1"/>
</dbReference>
<keyword evidence="4" id="KW-0560">Oxidoreductase</keyword>
<organism evidence="6 7">
    <name type="scientific">Tetradesmus obliquus</name>
    <name type="common">Green alga</name>
    <name type="synonym">Acutodesmus obliquus</name>
    <dbReference type="NCBI Taxonomy" id="3088"/>
    <lineage>
        <taxon>Eukaryota</taxon>
        <taxon>Viridiplantae</taxon>
        <taxon>Chlorophyta</taxon>
        <taxon>core chlorophytes</taxon>
        <taxon>Chlorophyceae</taxon>
        <taxon>CS clade</taxon>
        <taxon>Sphaeropleales</taxon>
        <taxon>Scenedesmaceae</taxon>
        <taxon>Tetradesmus</taxon>
    </lineage>
</organism>
<gene>
    <name evidence="6" type="ORF">OEZ85_008407</name>
</gene>
<dbReference type="SUPFAM" id="SSF50969">
    <property type="entry name" value="YVTN repeat-like/Quinoprotein amine dehydrogenase"/>
    <property type="match status" value="1"/>
</dbReference>
<evidence type="ECO:0000256" key="1">
    <source>
        <dbReference type="ARBA" id="ARBA00001954"/>
    </source>
</evidence>
<dbReference type="InterPro" id="IPR011044">
    <property type="entry name" value="Quino_amine_DH_bsu"/>
</dbReference>
<keyword evidence="3" id="KW-0479">Metal-binding</keyword>
<dbReference type="EMBL" id="CP126208">
    <property type="protein sequence ID" value="WIA08993.1"/>
    <property type="molecule type" value="Genomic_DNA"/>
</dbReference>
<evidence type="ECO:0000313" key="6">
    <source>
        <dbReference type="EMBL" id="WIA08993.1"/>
    </source>
</evidence>
<keyword evidence="7" id="KW-1185">Reference proteome</keyword>
<sequence length="581" mass="62490">MAWQTAPAVNARRGLQPAAISNHSNSCLPHSWKPAAQRSTASQLPSVKMAAVSGVAAAEASADKAVCNAPTEVARKALFGVAQEQPVEVEAEVRGELPAWLAGSLVVNGGGDYSHMNHMFDGYGLLAKVRLGGGRAWGSQRYVDSKVYRAYKREGRVVVREFATRPEVSGLFGELKELLSQLAGLISKNPSFTDNASVSLHPVRRAAAGGGPLLMAMSETPPASYIINPADLTTMEQVTYDDGLPGDLTTAHPSILPDGSLLNFTRSLPFGGFHVYRQDPATLRRTQLAFVPDRRPLSPAWLHDFAATEQYAVLLEQPLYMSLASLLLGSPASHLFMDWAPQDEMRVHVVALDGSGEVRSFTCPTFFYFHVGNAFESEDGSTLHVDLAAYDDPQILKDLMLQPLLQPARGADGALQQQVSRSWYKRLSIPLRGEAGGRLQAPQQLVSQQQPSAAGLTLQEPLGSFCEFPAINPAARGQAYRYAYCLSAVRPTNIGNALSKIDLQQGAAQTWHERGGAVGEPVFVARPGASAEDDGVVLAPGVDAAGGTFVLVMDAASWTELARVQLPFTTPNRFHGIWVPE</sequence>
<comment type="similarity">
    <text evidence="2">Belongs to the carotenoid oxygenase family.</text>
</comment>
<evidence type="ECO:0000256" key="5">
    <source>
        <dbReference type="ARBA" id="ARBA00023004"/>
    </source>
</evidence>
<comment type="cofactor">
    <cofactor evidence="1">
        <name>Fe(2+)</name>
        <dbReference type="ChEBI" id="CHEBI:29033"/>
    </cofactor>
</comment>
<protein>
    <recommendedName>
        <fullName evidence="8">Carotenoid oxygenase</fullName>
    </recommendedName>
</protein>